<proteinExistence type="predicted"/>
<dbReference type="AlphaFoldDB" id="A0A6I3S1J6"/>
<protein>
    <submittedName>
        <fullName evidence="1">Uncharacterized protein</fullName>
    </submittedName>
</protein>
<reference evidence="1 2" key="1">
    <citation type="journal article" date="2019" name="Nat. Med.">
        <title>A library of human gut bacterial isolates paired with longitudinal multiomics data enables mechanistic microbiome research.</title>
        <authorList>
            <person name="Poyet M."/>
            <person name="Groussin M."/>
            <person name="Gibbons S.M."/>
            <person name="Avila-Pacheco J."/>
            <person name="Jiang X."/>
            <person name="Kearney S.M."/>
            <person name="Perrotta A.R."/>
            <person name="Berdy B."/>
            <person name="Zhao S."/>
            <person name="Lieberman T.D."/>
            <person name="Swanson P.K."/>
            <person name="Smith M."/>
            <person name="Roesemann S."/>
            <person name="Alexander J.E."/>
            <person name="Rich S.A."/>
            <person name="Livny J."/>
            <person name="Vlamakis H."/>
            <person name="Clish C."/>
            <person name="Bullock K."/>
            <person name="Deik A."/>
            <person name="Scott J."/>
            <person name="Pierce K.A."/>
            <person name="Xavier R.J."/>
            <person name="Alm E.J."/>
        </authorList>
    </citation>
    <scope>NUCLEOTIDE SEQUENCE [LARGE SCALE GENOMIC DNA]</scope>
    <source>
        <strain evidence="1 2">BIOML-A2</strain>
    </source>
</reference>
<name>A0A6I3S1J6_9BURK</name>
<dbReference type="RefSeq" id="WP_155165945.1">
    <property type="nucleotide sequence ID" value="NZ_CAUDBR010000025.1"/>
</dbReference>
<sequence length="78" mass="8833">MQSKKLLYSILTGAFTAFVLTGCGATKPPTPSGIRVPVTEFAQQRQKEAMQKKEEAKLNFRKDRATRNFSFGYEETEQ</sequence>
<dbReference type="Proteomes" id="UP000462362">
    <property type="component" value="Unassembled WGS sequence"/>
</dbReference>
<accession>A0A6I3S1J6</accession>
<gene>
    <name evidence="1" type="ORF">GMD42_07655</name>
</gene>
<evidence type="ECO:0000313" key="1">
    <source>
        <dbReference type="EMBL" id="MTU43499.1"/>
    </source>
</evidence>
<comment type="caution">
    <text evidence="1">The sequence shown here is derived from an EMBL/GenBank/DDBJ whole genome shotgun (WGS) entry which is preliminary data.</text>
</comment>
<organism evidence="1 2">
    <name type="scientific">Parasutterella excrementihominis</name>
    <dbReference type="NCBI Taxonomy" id="487175"/>
    <lineage>
        <taxon>Bacteria</taxon>
        <taxon>Pseudomonadati</taxon>
        <taxon>Pseudomonadota</taxon>
        <taxon>Betaproteobacteria</taxon>
        <taxon>Burkholderiales</taxon>
        <taxon>Sutterellaceae</taxon>
        <taxon>Parasutterella</taxon>
    </lineage>
</organism>
<evidence type="ECO:0000313" key="2">
    <source>
        <dbReference type="Proteomes" id="UP000462362"/>
    </source>
</evidence>
<dbReference type="PROSITE" id="PS51257">
    <property type="entry name" value="PROKAR_LIPOPROTEIN"/>
    <property type="match status" value="1"/>
</dbReference>
<dbReference type="EMBL" id="WNCL01000020">
    <property type="protein sequence ID" value="MTU43499.1"/>
    <property type="molecule type" value="Genomic_DNA"/>
</dbReference>